<proteinExistence type="predicted"/>
<organism evidence="1 2">
    <name type="scientific">Channa striata</name>
    <name type="common">Snakehead murrel</name>
    <name type="synonym">Ophicephalus striatus</name>
    <dbReference type="NCBI Taxonomy" id="64152"/>
    <lineage>
        <taxon>Eukaryota</taxon>
        <taxon>Metazoa</taxon>
        <taxon>Chordata</taxon>
        <taxon>Craniata</taxon>
        <taxon>Vertebrata</taxon>
        <taxon>Euteleostomi</taxon>
        <taxon>Actinopterygii</taxon>
        <taxon>Neopterygii</taxon>
        <taxon>Teleostei</taxon>
        <taxon>Neoteleostei</taxon>
        <taxon>Acanthomorphata</taxon>
        <taxon>Anabantaria</taxon>
        <taxon>Anabantiformes</taxon>
        <taxon>Channoidei</taxon>
        <taxon>Channidae</taxon>
        <taxon>Channa</taxon>
    </lineage>
</organism>
<dbReference type="AlphaFoldDB" id="A0AA88M1X2"/>
<keyword evidence="2" id="KW-1185">Reference proteome</keyword>
<name>A0AA88M1X2_CHASR</name>
<comment type="caution">
    <text evidence="1">The sequence shown here is derived from an EMBL/GenBank/DDBJ whole genome shotgun (WGS) entry which is preliminary data.</text>
</comment>
<sequence>MERGEVQDTSNGLSYLALLLTLHPVYLLKRLKGALCALMCETCLPSSGSLFQCGCCCQLLKLENKCQNSQTRNSALILNAAKWDFYCY</sequence>
<dbReference type="EMBL" id="JAUPFM010000015">
    <property type="protein sequence ID" value="KAK2828622.1"/>
    <property type="molecule type" value="Genomic_DNA"/>
</dbReference>
<dbReference type="Proteomes" id="UP001187415">
    <property type="component" value="Unassembled WGS sequence"/>
</dbReference>
<evidence type="ECO:0000313" key="2">
    <source>
        <dbReference type="Proteomes" id="UP001187415"/>
    </source>
</evidence>
<gene>
    <name evidence="1" type="ORF">Q5P01_019656</name>
</gene>
<evidence type="ECO:0000313" key="1">
    <source>
        <dbReference type="EMBL" id="KAK2828622.1"/>
    </source>
</evidence>
<protein>
    <submittedName>
        <fullName evidence="1">Uncharacterized protein</fullName>
    </submittedName>
</protein>
<accession>A0AA88M1X2</accession>
<reference evidence="1" key="1">
    <citation type="submission" date="2023-07" db="EMBL/GenBank/DDBJ databases">
        <title>Chromosome-level Genome Assembly of Striped Snakehead (Channa striata).</title>
        <authorList>
            <person name="Liu H."/>
        </authorList>
    </citation>
    <scope>NUCLEOTIDE SEQUENCE</scope>
    <source>
        <strain evidence="1">Gz</strain>
        <tissue evidence="1">Muscle</tissue>
    </source>
</reference>